<dbReference type="NCBIfam" id="TIGR04001">
    <property type="entry name" value="thiol_BshB1"/>
    <property type="match status" value="1"/>
</dbReference>
<dbReference type="Pfam" id="PF02585">
    <property type="entry name" value="PIG-L"/>
    <property type="match status" value="1"/>
</dbReference>
<dbReference type="PANTHER" id="PTHR12993">
    <property type="entry name" value="N-ACETYLGLUCOSAMINYL-PHOSPHATIDYLINOSITOL DE-N-ACETYLASE-RELATED"/>
    <property type="match status" value="1"/>
</dbReference>
<keyword evidence="3" id="KW-1185">Reference proteome</keyword>
<gene>
    <name evidence="2" type="primary">bshB1</name>
    <name evidence="2" type="ORF">CVD27_21620</name>
</gene>
<evidence type="ECO:0000256" key="1">
    <source>
        <dbReference type="ARBA" id="ARBA00001947"/>
    </source>
</evidence>
<evidence type="ECO:0000313" key="2">
    <source>
        <dbReference type="EMBL" id="PLS02153.1"/>
    </source>
</evidence>
<dbReference type="InterPro" id="IPR024078">
    <property type="entry name" value="LmbE-like_dom_sf"/>
</dbReference>
<dbReference type="EMBL" id="PGVE01000080">
    <property type="protein sequence ID" value="PLS02153.1"/>
    <property type="molecule type" value="Genomic_DNA"/>
</dbReference>
<reference evidence="2 3" key="1">
    <citation type="submission" date="2017-11" db="EMBL/GenBank/DDBJ databases">
        <title>Comparitive Functional Genomics of Dry Heat Resistant strains isolated from the Viking Spacecraft.</title>
        <authorList>
            <person name="Seuylemezian A."/>
            <person name="Cooper K."/>
            <person name="Vaishampayan P."/>
        </authorList>
    </citation>
    <scope>NUCLEOTIDE SEQUENCE [LARGE SCALE GENOMIC DNA]</scope>
    <source>
        <strain evidence="2 3">V32-6</strain>
    </source>
</reference>
<dbReference type="InterPro" id="IPR023842">
    <property type="entry name" value="Bacillithiol_biosynth_BshB1"/>
</dbReference>
<dbReference type="PANTHER" id="PTHR12993:SF30">
    <property type="entry name" value="N-ACETYL-ALPHA-D-GLUCOSAMINYL L-MALATE DEACETYLASE 1"/>
    <property type="match status" value="1"/>
</dbReference>
<dbReference type="GO" id="GO:0016811">
    <property type="term" value="F:hydrolase activity, acting on carbon-nitrogen (but not peptide) bonds, in linear amides"/>
    <property type="evidence" value="ECO:0007669"/>
    <property type="project" value="TreeGrafter"/>
</dbReference>
<dbReference type="GO" id="GO:0071793">
    <property type="term" value="P:bacillithiol biosynthetic process"/>
    <property type="evidence" value="ECO:0007669"/>
    <property type="project" value="InterPro"/>
</dbReference>
<evidence type="ECO:0000313" key="3">
    <source>
        <dbReference type="Proteomes" id="UP000234950"/>
    </source>
</evidence>
<comment type="cofactor">
    <cofactor evidence="1">
        <name>Zn(2+)</name>
        <dbReference type="ChEBI" id="CHEBI:29105"/>
    </cofactor>
</comment>
<dbReference type="Proteomes" id="UP000234950">
    <property type="component" value="Unassembled WGS sequence"/>
</dbReference>
<dbReference type="InterPro" id="IPR003737">
    <property type="entry name" value="GlcNAc_PI_deacetylase-related"/>
</dbReference>
<sequence>MEKNRLLILAFGAHADDVEIGMAGTIAKLAGEGKQIGICDLTDAGLSSNGNVVLRKEEAAKAADILGVSVRTSLAFPDRGLFLKEEYIQKVAEMIRRFKPQIVFAPFLEDRHPDHGNCAKIVEEAVFSAGIRKYSTNEWNEPHRVEKIYFYMINGFHKPDFTIDITEAMDKKVAALRAYKSQFELTEESVQTPLVNDYIETVEARERMFGKLVGVTFAEGFKTKVPLVLKHDLLGEEPCGN</sequence>
<proteinExistence type="predicted"/>
<accession>A0A2N5H9F5</accession>
<dbReference type="OrthoDB" id="9778719at2"/>
<dbReference type="AlphaFoldDB" id="A0A2N5H9F5"/>
<dbReference type="GO" id="GO:0019213">
    <property type="term" value="F:deacetylase activity"/>
    <property type="evidence" value="ECO:0007669"/>
    <property type="project" value="InterPro"/>
</dbReference>
<name>A0A2N5H9F5_9BACI</name>
<dbReference type="Gene3D" id="3.40.50.10320">
    <property type="entry name" value="LmbE-like"/>
    <property type="match status" value="1"/>
</dbReference>
<dbReference type="SUPFAM" id="SSF102588">
    <property type="entry name" value="LmbE-like"/>
    <property type="match status" value="1"/>
</dbReference>
<organism evidence="2 3">
    <name type="scientific">Neobacillus cucumis</name>
    <dbReference type="NCBI Taxonomy" id="1740721"/>
    <lineage>
        <taxon>Bacteria</taxon>
        <taxon>Bacillati</taxon>
        <taxon>Bacillota</taxon>
        <taxon>Bacilli</taxon>
        <taxon>Bacillales</taxon>
        <taxon>Bacillaceae</taxon>
        <taxon>Neobacillus</taxon>
    </lineage>
</organism>
<protein>
    <submittedName>
        <fullName evidence="2">Bacillithiol biosynthesis deacetylase BshB1</fullName>
    </submittedName>
</protein>
<comment type="caution">
    <text evidence="2">The sequence shown here is derived from an EMBL/GenBank/DDBJ whole genome shotgun (WGS) entry which is preliminary data.</text>
</comment>
<dbReference type="RefSeq" id="WP_101650387.1">
    <property type="nucleotide sequence ID" value="NZ_PGVE01000080.1"/>
</dbReference>